<gene>
    <name evidence="3" type="ORF">H9625_01865</name>
</gene>
<dbReference type="Pfam" id="PF26273">
    <property type="entry name" value="Gly_zipper"/>
    <property type="match status" value="1"/>
</dbReference>
<feature type="domain" description="Glycine zipper-like" evidence="2">
    <location>
        <begin position="9"/>
        <end position="51"/>
    </location>
</feature>
<proteinExistence type="predicted"/>
<keyword evidence="1" id="KW-1133">Transmembrane helix</keyword>
<dbReference type="Proteomes" id="UP000620874">
    <property type="component" value="Unassembled WGS sequence"/>
</dbReference>
<feature type="transmembrane region" description="Helical" evidence="1">
    <location>
        <begin position="9"/>
        <end position="26"/>
    </location>
</feature>
<accession>A0ABR8Y4T1</accession>
<sequence length="59" mass="6310">MEEKNKSKFDAGYGLAVGLMLGVTIGVCLDNIALWMPLGLLVGITIDCGLKGKKDNKKQ</sequence>
<comment type="caution">
    <text evidence="3">The sequence shown here is derived from an EMBL/GenBank/DDBJ whole genome shotgun (WGS) entry which is preliminary data.</text>
</comment>
<reference evidence="3 4" key="1">
    <citation type="submission" date="2020-08" db="EMBL/GenBank/DDBJ databases">
        <title>A Genomic Blueprint of the Chicken Gut Microbiome.</title>
        <authorList>
            <person name="Gilroy R."/>
            <person name="Ravi A."/>
            <person name="Getino M."/>
            <person name="Pursley I."/>
            <person name="Horton D.L."/>
            <person name="Alikhan N.-F."/>
            <person name="Baker D."/>
            <person name="Gharbi K."/>
            <person name="Hall N."/>
            <person name="Watson M."/>
            <person name="Adriaenssens E.M."/>
            <person name="Foster-Nyarko E."/>
            <person name="Jarju S."/>
            <person name="Secka A."/>
            <person name="Antonio M."/>
            <person name="Oren A."/>
            <person name="Chaudhuri R."/>
            <person name="La Ragione R.M."/>
            <person name="Hildebrand F."/>
            <person name="Pallen M.J."/>
        </authorList>
    </citation>
    <scope>NUCLEOTIDE SEQUENCE [LARGE SCALE GENOMIC DNA]</scope>
    <source>
        <strain evidence="3 4">Sa1CVN1</strain>
    </source>
</reference>
<evidence type="ECO:0000313" key="4">
    <source>
        <dbReference type="Proteomes" id="UP000620874"/>
    </source>
</evidence>
<evidence type="ECO:0000256" key="1">
    <source>
        <dbReference type="SAM" id="Phobius"/>
    </source>
</evidence>
<dbReference type="InterPro" id="IPR058598">
    <property type="entry name" value="Gly_zipper-like_dom"/>
</dbReference>
<name>A0ABR8Y4T1_9BACT</name>
<evidence type="ECO:0000259" key="2">
    <source>
        <dbReference type="Pfam" id="PF26273"/>
    </source>
</evidence>
<dbReference type="RefSeq" id="WP_022041168.1">
    <property type="nucleotide sequence ID" value="NZ_JACSPP010000003.1"/>
</dbReference>
<keyword evidence="1" id="KW-0812">Transmembrane</keyword>
<organism evidence="3 4">
    <name type="scientific">Phocaeicola intestinalis</name>
    <dbReference type="NCBI Taxonomy" id="2762212"/>
    <lineage>
        <taxon>Bacteria</taxon>
        <taxon>Pseudomonadati</taxon>
        <taxon>Bacteroidota</taxon>
        <taxon>Bacteroidia</taxon>
        <taxon>Bacteroidales</taxon>
        <taxon>Bacteroidaceae</taxon>
        <taxon>Phocaeicola</taxon>
    </lineage>
</organism>
<dbReference type="EMBL" id="JACSPP010000003">
    <property type="protein sequence ID" value="MBD8039208.1"/>
    <property type="molecule type" value="Genomic_DNA"/>
</dbReference>
<evidence type="ECO:0000313" key="3">
    <source>
        <dbReference type="EMBL" id="MBD8039208.1"/>
    </source>
</evidence>
<protein>
    <recommendedName>
        <fullName evidence="2">Glycine zipper-like domain-containing protein</fullName>
    </recommendedName>
</protein>
<keyword evidence="4" id="KW-1185">Reference proteome</keyword>
<keyword evidence="1" id="KW-0472">Membrane</keyword>